<name>A0A1B8PMR0_MORNO</name>
<organism evidence="2 3">
    <name type="scientific">Moraxella nonliquefaciens</name>
    <dbReference type="NCBI Taxonomy" id="478"/>
    <lineage>
        <taxon>Bacteria</taxon>
        <taxon>Pseudomonadati</taxon>
        <taxon>Pseudomonadota</taxon>
        <taxon>Gammaproteobacteria</taxon>
        <taxon>Moraxellales</taxon>
        <taxon>Moraxellaceae</taxon>
        <taxon>Moraxella</taxon>
    </lineage>
</organism>
<dbReference type="OrthoDB" id="6659986at2"/>
<feature type="signal peptide" evidence="1">
    <location>
        <begin position="1"/>
        <end position="25"/>
    </location>
</feature>
<evidence type="ECO:0000313" key="3">
    <source>
        <dbReference type="Proteomes" id="UP000092671"/>
    </source>
</evidence>
<dbReference type="AlphaFoldDB" id="A0A1B8PMR0"/>
<proteinExistence type="predicted"/>
<feature type="chain" id="PRO_5008611782" description="Lipoprotein" evidence="1">
    <location>
        <begin position="26"/>
        <end position="176"/>
    </location>
</feature>
<sequence>MSIKSNPLFAPLLFILALTACNQSAPIDDVAPDKANRQAKTFVGCYGVEKNGLAQIKISEQAGNFVMQMKEPDGAKTPWDSPEPLDEISIDKAWDYFGVNALSLEKSDIERVLARPDQMMILAKLKDASQNINPLLDAPYVVYIFKGANTIYQVSCDDEPVNIIKDGKKQAQAFYQ</sequence>
<dbReference type="EMBL" id="LZDN01000001">
    <property type="protein sequence ID" value="OBX52339.1"/>
    <property type="molecule type" value="Genomic_DNA"/>
</dbReference>
<evidence type="ECO:0008006" key="4">
    <source>
        <dbReference type="Google" id="ProtNLM"/>
    </source>
</evidence>
<evidence type="ECO:0000313" key="2">
    <source>
        <dbReference type="EMBL" id="OBX52339.1"/>
    </source>
</evidence>
<gene>
    <name evidence="2" type="ORF">A9Z60_01300</name>
</gene>
<accession>A0A1B8PMR0</accession>
<comment type="caution">
    <text evidence="2">The sequence shown here is derived from an EMBL/GenBank/DDBJ whole genome shotgun (WGS) entry which is preliminary data.</text>
</comment>
<reference evidence="2 3" key="1">
    <citation type="submission" date="2016-06" db="EMBL/GenBank/DDBJ databases">
        <title>Draft genome of Moraxella nonliquefaciens CCUG 60284.</title>
        <authorList>
            <person name="Salva-Serra F."/>
            <person name="Engstrom-Jakobsson H."/>
            <person name="Thorell K."/>
            <person name="Gonzales-Siles L."/>
            <person name="Karlsson R."/>
            <person name="Boulund F."/>
            <person name="Engstrand L."/>
            <person name="Kristiansson E."/>
            <person name="Moore E."/>
        </authorList>
    </citation>
    <scope>NUCLEOTIDE SEQUENCE [LARGE SCALE GENOMIC DNA]</scope>
    <source>
        <strain evidence="2 3">CCUG 60284</strain>
    </source>
</reference>
<evidence type="ECO:0000256" key="1">
    <source>
        <dbReference type="SAM" id="SignalP"/>
    </source>
</evidence>
<keyword evidence="1" id="KW-0732">Signal</keyword>
<protein>
    <recommendedName>
        <fullName evidence="4">Lipoprotein</fullName>
    </recommendedName>
</protein>
<dbReference type="RefSeq" id="WP_066891001.1">
    <property type="nucleotide sequence ID" value="NZ_LZDN01000001.1"/>
</dbReference>
<dbReference type="PROSITE" id="PS51257">
    <property type="entry name" value="PROKAR_LIPOPROTEIN"/>
    <property type="match status" value="1"/>
</dbReference>
<dbReference type="Proteomes" id="UP000092671">
    <property type="component" value="Unassembled WGS sequence"/>
</dbReference>